<evidence type="ECO:0000256" key="1">
    <source>
        <dbReference type="ARBA" id="ARBA00001946"/>
    </source>
</evidence>
<dbReference type="InterPro" id="IPR017850">
    <property type="entry name" value="Alkaline_phosphatase_core_sf"/>
</dbReference>
<keyword evidence="6 10" id="KW-0378">Hydrolase</keyword>
<evidence type="ECO:0000313" key="11">
    <source>
        <dbReference type="Proteomes" id="UP000789833"/>
    </source>
</evidence>
<dbReference type="EMBL" id="CAKJTJ010000055">
    <property type="protein sequence ID" value="CAG9623583.1"/>
    <property type="molecule type" value="Genomic_DNA"/>
</dbReference>
<dbReference type="SUPFAM" id="SSF53649">
    <property type="entry name" value="Alkaline phosphatase-like"/>
    <property type="match status" value="1"/>
</dbReference>
<evidence type="ECO:0000256" key="4">
    <source>
        <dbReference type="ARBA" id="ARBA00022553"/>
    </source>
</evidence>
<dbReference type="PRINTS" id="PR00113">
    <property type="entry name" value="ALKPHPHTASE"/>
</dbReference>
<keyword evidence="7" id="KW-0862">Zinc</keyword>
<evidence type="ECO:0000313" key="10">
    <source>
        <dbReference type="EMBL" id="CAG9623583.1"/>
    </source>
</evidence>
<evidence type="ECO:0000256" key="3">
    <source>
        <dbReference type="ARBA" id="ARBA00005984"/>
    </source>
</evidence>
<evidence type="ECO:0000256" key="2">
    <source>
        <dbReference type="ARBA" id="ARBA00001947"/>
    </source>
</evidence>
<evidence type="ECO:0000256" key="8">
    <source>
        <dbReference type="ARBA" id="ARBA00022842"/>
    </source>
</evidence>
<keyword evidence="4" id="KW-0597">Phosphoprotein</keyword>
<keyword evidence="8" id="KW-0460">Magnesium</keyword>
<comment type="cofactor">
    <cofactor evidence="2">
        <name>Zn(2+)</name>
        <dbReference type="ChEBI" id="CHEBI:29105"/>
    </cofactor>
</comment>
<dbReference type="PROSITE" id="PS00123">
    <property type="entry name" value="ALKALINE_PHOSPHATASE"/>
    <property type="match status" value="1"/>
</dbReference>
<dbReference type="Pfam" id="PF00245">
    <property type="entry name" value="Alk_phosphatase"/>
    <property type="match status" value="1"/>
</dbReference>
<dbReference type="GO" id="GO:0004035">
    <property type="term" value="F:alkaline phosphatase activity"/>
    <property type="evidence" value="ECO:0007669"/>
    <property type="project" value="UniProtKB-EC"/>
</dbReference>
<comment type="cofactor">
    <cofactor evidence="1">
        <name>Mg(2+)</name>
        <dbReference type="ChEBI" id="CHEBI:18420"/>
    </cofactor>
</comment>
<keyword evidence="5" id="KW-0479">Metal-binding</keyword>
<comment type="similarity">
    <text evidence="3 9">Belongs to the alkaline phosphatase family.</text>
</comment>
<dbReference type="PANTHER" id="PTHR11596:SF5">
    <property type="entry name" value="ALKALINE PHOSPHATASE"/>
    <property type="match status" value="1"/>
</dbReference>
<organism evidence="10 11">
    <name type="scientific">Sutcliffiella rhizosphaerae</name>
    <dbReference type="NCBI Taxonomy" id="2880967"/>
    <lineage>
        <taxon>Bacteria</taxon>
        <taxon>Bacillati</taxon>
        <taxon>Bacillota</taxon>
        <taxon>Bacilli</taxon>
        <taxon>Bacillales</taxon>
        <taxon>Bacillaceae</taxon>
        <taxon>Sutcliffiella</taxon>
    </lineage>
</organism>
<gene>
    <name evidence="10" type="primary">phoA</name>
    <name evidence="10" type="ORF">BACCIP111883_04401</name>
</gene>
<dbReference type="RefSeq" id="WP_230505166.1">
    <property type="nucleotide sequence ID" value="NZ_CAKJTJ010000055.1"/>
</dbReference>
<reference evidence="10 11" key="1">
    <citation type="submission" date="2021-10" db="EMBL/GenBank/DDBJ databases">
        <authorList>
            <person name="Criscuolo A."/>
        </authorList>
    </citation>
    <scope>NUCLEOTIDE SEQUENCE [LARGE SCALE GENOMIC DNA]</scope>
    <source>
        <strain evidence="11">CIP 111883</strain>
    </source>
</reference>
<dbReference type="PANTHER" id="PTHR11596">
    <property type="entry name" value="ALKALINE PHOSPHATASE"/>
    <property type="match status" value="1"/>
</dbReference>
<dbReference type="Gene3D" id="3.40.720.10">
    <property type="entry name" value="Alkaline Phosphatase, subunit A"/>
    <property type="match status" value="1"/>
</dbReference>
<accession>A0ABM8YUE6</accession>
<dbReference type="Gene3D" id="1.10.60.40">
    <property type="match status" value="1"/>
</dbReference>
<dbReference type="EC" id="3.1.3.1" evidence="10"/>
<dbReference type="InterPro" id="IPR018299">
    <property type="entry name" value="Alkaline_phosphatase_AS"/>
</dbReference>
<comment type="caution">
    <text evidence="10">The sequence shown here is derived from an EMBL/GenBank/DDBJ whole genome shotgun (WGS) entry which is preliminary data.</text>
</comment>
<evidence type="ECO:0000256" key="6">
    <source>
        <dbReference type="ARBA" id="ARBA00022801"/>
    </source>
</evidence>
<dbReference type="InterPro" id="IPR001952">
    <property type="entry name" value="Alkaline_phosphatase"/>
</dbReference>
<protein>
    <submittedName>
        <fullName evidence="10">Alkaline phosphatase 4</fullName>
        <ecNumber evidence="10">3.1.3.1</ecNumber>
    </submittedName>
</protein>
<sequence>MLKKIASVALAAGLLFSGLQVTFGGDFVKANNQETQNQGKVKNVIFMIPDGYNAGYATNYRWYIGEDSSFDPHVKGLIKTHSANTAVTDSAAAGTAMATGHKTNNGMIGVTPDGKEVYSILKAAKRSKKATGLVATSTITHATPAVFAANVASRSDEASIAPQYLENNLVDVILGGGRDYFTSVDDGGRQPEGNLIKEAEKKGYQYVTDKTELSKAKGTKLLGLFAKGSMSPEMQRDETEEPSLEEMTNVAINTLNKNKQGFFLMVEGSQIDWAGHAHDSAWAMTDTAAFDQAVEAALEFAKKDGKTLVVVAGDHETGGMSVGSNGQYDLKIDILHNVTATGDKMASEINSEKSNIREVVKKYTSLELSDSEVEKIINASNTSIAINNVVSDRALVGWTSTAHTGTDLPIYAFGPQSNKFSGLLDNTDIPRIMAEAMKIKFN</sequence>
<evidence type="ECO:0000256" key="5">
    <source>
        <dbReference type="ARBA" id="ARBA00022723"/>
    </source>
</evidence>
<name>A0ABM8YUE6_9BACI</name>
<dbReference type="CDD" id="cd16012">
    <property type="entry name" value="ALP"/>
    <property type="match status" value="1"/>
</dbReference>
<dbReference type="Proteomes" id="UP000789833">
    <property type="component" value="Unassembled WGS sequence"/>
</dbReference>
<proteinExistence type="inferred from homology"/>
<dbReference type="SMART" id="SM00098">
    <property type="entry name" value="alkPPc"/>
    <property type="match status" value="1"/>
</dbReference>
<evidence type="ECO:0000256" key="9">
    <source>
        <dbReference type="RuleBase" id="RU003946"/>
    </source>
</evidence>
<keyword evidence="11" id="KW-1185">Reference proteome</keyword>
<evidence type="ECO:0000256" key="7">
    <source>
        <dbReference type="ARBA" id="ARBA00022833"/>
    </source>
</evidence>